<organism evidence="1 2">
    <name type="scientific">Pseudohoeflea suaedae</name>
    <dbReference type="NCBI Taxonomy" id="877384"/>
    <lineage>
        <taxon>Bacteria</taxon>
        <taxon>Pseudomonadati</taxon>
        <taxon>Pseudomonadota</taxon>
        <taxon>Alphaproteobacteria</taxon>
        <taxon>Hyphomicrobiales</taxon>
        <taxon>Rhizobiaceae</taxon>
        <taxon>Pseudohoeflea</taxon>
    </lineage>
</organism>
<proteinExistence type="predicted"/>
<dbReference type="RefSeq" id="WP_133283682.1">
    <property type="nucleotide sequence ID" value="NZ_SMSI01000001.1"/>
</dbReference>
<sequence>MSANALQRAVFERLTADADVTALAGPGKVFDGRPERMQPPYLVFGDWRIDDWSTGSEEGAEHRFEIEIWSDARGRKQAASLAEAVRAALHDATLGLPGFHLVNLRHTRTRSGREPKSRHIRARIAFRAVLEPAAF</sequence>
<comment type="caution">
    <text evidence="1">The sequence shown here is derived from an EMBL/GenBank/DDBJ whole genome shotgun (WGS) entry which is preliminary data.</text>
</comment>
<dbReference type="Proteomes" id="UP000295131">
    <property type="component" value="Unassembled WGS sequence"/>
</dbReference>
<evidence type="ECO:0000313" key="1">
    <source>
        <dbReference type="EMBL" id="TDH38848.1"/>
    </source>
</evidence>
<dbReference type="InterPro" id="IPR053745">
    <property type="entry name" value="Viral_Tail_Comp_sf"/>
</dbReference>
<evidence type="ECO:0000313" key="2">
    <source>
        <dbReference type="Proteomes" id="UP000295131"/>
    </source>
</evidence>
<name>A0A4R5PPJ1_9HYPH</name>
<dbReference type="Gene3D" id="3.30.2000.30">
    <property type="match status" value="1"/>
</dbReference>
<dbReference type="Pfam" id="PF11367">
    <property type="entry name" value="Tail_completion_gp17"/>
    <property type="match status" value="1"/>
</dbReference>
<dbReference type="AlphaFoldDB" id="A0A4R5PPJ1"/>
<reference evidence="1 2" key="1">
    <citation type="journal article" date="2013" name="Int. J. Syst. Evol. Microbiol.">
        <title>Hoeflea suaedae sp. nov., an endophytic bacterium isolated from the root of the halophyte Suaeda maritima.</title>
        <authorList>
            <person name="Chung E.J."/>
            <person name="Park J.A."/>
            <person name="Pramanik P."/>
            <person name="Bibi F."/>
            <person name="Jeon C.O."/>
            <person name="Chung Y.R."/>
        </authorList>
    </citation>
    <scope>NUCLEOTIDE SEQUENCE [LARGE SCALE GENOMIC DNA]</scope>
    <source>
        <strain evidence="1 2">YC6898</strain>
    </source>
</reference>
<dbReference type="OrthoDB" id="7630456at2"/>
<dbReference type="EMBL" id="SMSI01000001">
    <property type="protein sequence ID" value="TDH38848.1"/>
    <property type="molecule type" value="Genomic_DNA"/>
</dbReference>
<dbReference type="InterPro" id="IPR021508">
    <property type="entry name" value="Gp17-like"/>
</dbReference>
<protein>
    <submittedName>
        <fullName evidence="1">DUF3168 domain-containing protein</fullName>
    </submittedName>
</protein>
<accession>A0A4R5PPJ1</accession>
<gene>
    <name evidence="1" type="ORF">E2A64_07070</name>
</gene>
<keyword evidence="2" id="KW-1185">Reference proteome</keyword>